<evidence type="ECO:0000313" key="1">
    <source>
        <dbReference type="EMBL" id="GIL40526.1"/>
    </source>
</evidence>
<proteinExistence type="predicted"/>
<dbReference type="Proteomes" id="UP000681075">
    <property type="component" value="Unassembled WGS sequence"/>
</dbReference>
<keyword evidence="2" id="KW-1185">Reference proteome</keyword>
<evidence type="ECO:0000313" key="2">
    <source>
        <dbReference type="Proteomes" id="UP000681075"/>
    </source>
</evidence>
<name>A0A8S8XGY1_9PROT</name>
<protein>
    <submittedName>
        <fullName evidence="1">Uncharacterized protein</fullName>
    </submittedName>
</protein>
<reference evidence="1" key="1">
    <citation type="submission" date="2021-02" db="EMBL/GenBank/DDBJ databases">
        <title>Genome sequence of Rhodospirillales sp. strain TMPK1 isolated from soil.</title>
        <authorList>
            <person name="Nakai R."/>
            <person name="Kusada H."/>
            <person name="Tamaki H."/>
        </authorList>
    </citation>
    <scope>NUCLEOTIDE SEQUENCE</scope>
    <source>
        <strain evidence="1">TMPK1</strain>
    </source>
</reference>
<comment type="caution">
    <text evidence="1">The sequence shown here is derived from an EMBL/GenBank/DDBJ whole genome shotgun (WGS) entry which is preliminary data.</text>
</comment>
<dbReference type="AlphaFoldDB" id="A0A8S8XGY1"/>
<dbReference type="EMBL" id="BOPV01000001">
    <property type="protein sequence ID" value="GIL40526.1"/>
    <property type="molecule type" value="Genomic_DNA"/>
</dbReference>
<organism evidence="1 2">
    <name type="scientific">Roseiterribacter gracilis</name>
    <dbReference type="NCBI Taxonomy" id="2812848"/>
    <lineage>
        <taxon>Bacteria</taxon>
        <taxon>Pseudomonadati</taxon>
        <taxon>Pseudomonadota</taxon>
        <taxon>Alphaproteobacteria</taxon>
        <taxon>Rhodospirillales</taxon>
        <taxon>Roseiterribacteraceae</taxon>
        <taxon>Roseiterribacter</taxon>
    </lineage>
</organism>
<accession>A0A8S8XGY1</accession>
<gene>
    <name evidence="1" type="ORF">TMPK1_27630</name>
</gene>
<sequence length="71" mass="7577">MSNPIRAGTVPVSSGRAHADGVLRDVWLVLRSRSGIVRASGYRIYNAADGCGAEITFAELHRGLRKPLSAV</sequence>